<accession>A0A380JCX2</accession>
<evidence type="ECO:0000256" key="7">
    <source>
        <dbReference type="ARBA" id="ARBA00023136"/>
    </source>
</evidence>
<feature type="transmembrane region" description="Helical" evidence="8">
    <location>
        <begin position="75"/>
        <end position="99"/>
    </location>
</feature>
<comment type="subcellular location">
    <subcellularLocation>
        <location evidence="1">Cell membrane</location>
        <topology evidence="1">Multi-pass membrane protein</topology>
    </subcellularLocation>
</comment>
<keyword evidence="2" id="KW-0813">Transport</keyword>
<keyword evidence="6" id="KW-0406">Ion transport</keyword>
<proteinExistence type="predicted"/>
<dbReference type="AlphaFoldDB" id="A0A380JCX2"/>
<dbReference type="GO" id="GO:0005886">
    <property type="term" value="C:plasma membrane"/>
    <property type="evidence" value="ECO:0007669"/>
    <property type="project" value="UniProtKB-SubCell"/>
</dbReference>
<dbReference type="OrthoDB" id="9810952at2"/>
<dbReference type="Pfam" id="PF02386">
    <property type="entry name" value="TrkH"/>
    <property type="match status" value="1"/>
</dbReference>
<keyword evidence="5 8" id="KW-1133">Transmembrane helix</keyword>
<name>A0A380JCX2_STRDO</name>
<dbReference type="EMBL" id="UHFA01000002">
    <property type="protein sequence ID" value="SUN35861.1"/>
    <property type="molecule type" value="Genomic_DNA"/>
</dbReference>
<dbReference type="RefSeq" id="WP_003001029.1">
    <property type="nucleotide sequence ID" value="NZ_UHFA01000002.1"/>
</dbReference>
<dbReference type="GO" id="GO:0008324">
    <property type="term" value="F:monoatomic cation transmembrane transporter activity"/>
    <property type="evidence" value="ECO:0007669"/>
    <property type="project" value="InterPro"/>
</dbReference>
<feature type="transmembrane region" description="Helical" evidence="8">
    <location>
        <begin position="195"/>
        <end position="216"/>
    </location>
</feature>
<feature type="transmembrane region" description="Helical" evidence="8">
    <location>
        <begin position="306"/>
        <end position="337"/>
    </location>
</feature>
<reference evidence="9 10" key="1">
    <citation type="submission" date="2018-06" db="EMBL/GenBank/DDBJ databases">
        <authorList>
            <consortium name="Pathogen Informatics"/>
            <person name="Doyle S."/>
        </authorList>
    </citation>
    <scope>NUCLEOTIDE SEQUENCE [LARGE SCALE GENOMIC DNA]</scope>
    <source>
        <strain evidence="10">NCTC 11391</strain>
    </source>
</reference>
<feature type="transmembrane region" description="Helical" evidence="8">
    <location>
        <begin position="126"/>
        <end position="146"/>
    </location>
</feature>
<feature type="transmembrane region" description="Helical" evidence="8">
    <location>
        <begin position="48"/>
        <end position="68"/>
    </location>
</feature>
<dbReference type="GO" id="GO:0030001">
    <property type="term" value="P:metal ion transport"/>
    <property type="evidence" value="ECO:0007669"/>
    <property type="project" value="UniProtKB-ARBA"/>
</dbReference>
<organism evidence="9 10">
    <name type="scientific">Streptococcus downei MFe28</name>
    <dbReference type="NCBI Taxonomy" id="764290"/>
    <lineage>
        <taxon>Bacteria</taxon>
        <taxon>Bacillati</taxon>
        <taxon>Bacillota</taxon>
        <taxon>Bacilli</taxon>
        <taxon>Lactobacillales</taxon>
        <taxon>Streptococcaceae</taxon>
        <taxon>Streptococcus</taxon>
    </lineage>
</organism>
<evidence type="ECO:0000313" key="9">
    <source>
        <dbReference type="EMBL" id="SUN35861.1"/>
    </source>
</evidence>
<feature type="transmembrane region" description="Helical" evidence="8">
    <location>
        <begin position="419"/>
        <end position="439"/>
    </location>
</feature>
<evidence type="ECO:0000256" key="3">
    <source>
        <dbReference type="ARBA" id="ARBA00022475"/>
    </source>
</evidence>
<protein>
    <submittedName>
        <fullName evidence="9">Potassium uptake protein</fullName>
    </submittedName>
</protein>
<gene>
    <name evidence="9" type="primary">ktrB</name>
    <name evidence="9" type="ORF">NCTC11391_00900</name>
</gene>
<sequence length="457" mass="50621">MLSFVKNLSIAQRISGSFISVILIGSLLLSLPIMHYSNAPATTYFDHLFNTVSMVCVTGLSVFSVGAVYNGLGQFIVMCLMQIGGLGLVSLISISYYSINRRMSLKQQEILQSSIGNNSIADLKHYLFRIYKITFAIELLVALILMTDFIPRFGWSNGIFNSFFLAVSAFCNAGFDNLGNNSLINYKLNWTVNLAVAFSIISGGLGFRNLMAIIDLCKDWLQQSPHKINLLKRKLTVQTRLVLTTTALILLIGTCSAWILEFKNPNTIGRLNIFHQGLVSFFQTVTMRTAGFATIDYTKAGNSVNFIFMIQMLIGGAPGGTAGGLKLIVAAITFLIFRAEFRGERRVSVYHRMIPTQLIKRTFTILVFFFTILVIGYIGLLEFEPTISPFRLLFEACSALATVGVSMDVTTHLTTGGRIIIMALMFFGRVGPITVLLSLRQRSKKTIDYARTDLTLG</sequence>
<feature type="transmembrane region" description="Helical" evidence="8">
    <location>
        <begin position="158"/>
        <end position="175"/>
    </location>
</feature>
<keyword evidence="7 8" id="KW-0472">Membrane</keyword>
<evidence type="ECO:0000256" key="1">
    <source>
        <dbReference type="ARBA" id="ARBA00004651"/>
    </source>
</evidence>
<dbReference type="Proteomes" id="UP000254082">
    <property type="component" value="Unassembled WGS sequence"/>
</dbReference>
<evidence type="ECO:0000256" key="5">
    <source>
        <dbReference type="ARBA" id="ARBA00022989"/>
    </source>
</evidence>
<keyword evidence="3" id="KW-1003">Cell membrane</keyword>
<feature type="transmembrane region" description="Helical" evidence="8">
    <location>
        <begin position="358"/>
        <end position="380"/>
    </location>
</feature>
<evidence type="ECO:0000256" key="6">
    <source>
        <dbReference type="ARBA" id="ARBA00023065"/>
    </source>
</evidence>
<dbReference type="PANTHER" id="PTHR32024">
    <property type="entry name" value="TRK SYSTEM POTASSIUM UPTAKE PROTEIN TRKG-RELATED"/>
    <property type="match status" value="1"/>
</dbReference>
<feature type="transmembrane region" description="Helical" evidence="8">
    <location>
        <begin position="16"/>
        <end position="36"/>
    </location>
</feature>
<evidence type="ECO:0000256" key="4">
    <source>
        <dbReference type="ARBA" id="ARBA00022692"/>
    </source>
</evidence>
<evidence type="ECO:0000313" key="10">
    <source>
        <dbReference type="Proteomes" id="UP000254082"/>
    </source>
</evidence>
<keyword evidence="4 8" id="KW-0812">Transmembrane</keyword>
<evidence type="ECO:0000256" key="2">
    <source>
        <dbReference type="ARBA" id="ARBA00022448"/>
    </source>
</evidence>
<dbReference type="PANTHER" id="PTHR32024:SF1">
    <property type="entry name" value="KTR SYSTEM POTASSIUM UPTAKE PROTEIN B"/>
    <property type="match status" value="1"/>
</dbReference>
<feature type="transmembrane region" description="Helical" evidence="8">
    <location>
        <begin position="237"/>
        <end position="260"/>
    </location>
</feature>
<evidence type="ECO:0000256" key="8">
    <source>
        <dbReference type="SAM" id="Phobius"/>
    </source>
</evidence>
<dbReference type="InterPro" id="IPR003445">
    <property type="entry name" value="Cat_transpt"/>
</dbReference>
<keyword evidence="10" id="KW-1185">Reference proteome</keyword>